<dbReference type="RefSeq" id="WP_271188858.1">
    <property type="nucleotide sequence ID" value="NZ_BSFP01000003.1"/>
</dbReference>
<dbReference type="Gene3D" id="3.90.180.10">
    <property type="entry name" value="Medium-chain alcohol dehydrogenases, catalytic domain"/>
    <property type="match status" value="1"/>
</dbReference>
<dbReference type="PROSITE" id="PS00059">
    <property type="entry name" value="ADH_ZINC"/>
    <property type="match status" value="1"/>
</dbReference>
<reference evidence="8" key="2">
    <citation type="submission" date="2023-01" db="EMBL/GenBank/DDBJ databases">
        <authorList>
            <person name="Sun Q."/>
            <person name="Evtushenko L."/>
        </authorList>
    </citation>
    <scope>NUCLEOTIDE SEQUENCE</scope>
    <source>
        <strain evidence="8">VKM Ac-1321</strain>
    </source>
</reference>
<evidence type="ECO:0000256" key="1">
    <source>
        <dbReference type="ARBA" id="ARBA00001947"/>
    </source>
</evidence>
<comment type="caution">
    <text evidence="8">The sequence shown here is derived from an EMBL/GenBank/DDBJ whole genome shotgun (WGS) entry which is preliminary data.</text>
</comment>
<name>A0A9W6KGS0_9ACTN</name>
<comment type="cofactor">
    <cofactor evidence="1 5">
        <name>Zn(2+)</name>
        <dbReference type="ChEBI" id="CHEBI:29105"/>
    </cofactor>
</comment>
<dbReference type="EMBL" id="BSFP01000003">
    <property type="protein sequence ID" value="GLK99198.1"/>
    <property type="molecule type" value="Genomic_DNA"/>
</dbReference>
<dbReference type="InterPro" id="IPR011032">
    <property type="entry name" value="GroES-like_sf"/>
</dbReference>
<dbReference type="InterPro" id="IPR013149">
    <property type="entry name" value="ADH-like_C"/>
</dbReference>
<keyword evidence="9" id="KW-1185">Reference proteome</keyword>
<dbReference type="Proteomes" id="UP001143480">
    <property type="component" value="Unassembled WGS sequence"/>
</dbReference>
<dbReference type="InterPro" id="IPR002328">
    <property type="entry name" value="ADH_Zn_CS"/>
</dbReference>
<dbReference type="PANTHER" id="PTHR43401:SF2">
    <property type="entry name" value="L-THREONINE 3-DEHYDROGENASE"/>
    <property type="match status" value="1"/>
</dbReference>
<evidence type="ECO:0000256" key="3">
    <source>
        <dbReference type="ARBA" id="ARBA00022833"/>
    </source>
</evidence>
<dbReference type="Gene3D" id="3.40.50.720">
    <property type="entry name" value="NAD(P)-binding Rossmann-like Domain"/>
    <property type="match status" value="1"/>
</dbReference>
<feature type="domain" description="Alcohol dehydrogenase-like N-terminal" evidence="7">
    <location>
        <begin position="25"/>
        <end position="135"/>
    </location>
</feature>
<keyword evidence="3 5" id="KW-0862">Zinc</keyword>
<evidence type="ECO:0000313" key="8">
    <source>
        <dbReference type="EMBL" id="GLK99198.1"/>
    </source>
</evidence>
<evidence type="ECO:0000256" key="5">
    <source>
        <dbReference type="RuleBase" id="RU361277"/>
    </source>
</evidence>
<evidence type="ECO:0000259" key="7">
    <source>
        <dbReference type="Pfam" id="PF08240"/>
    </source>
</evidence>
<dbReference type="SUPFAM" id="SSF50129">
    <property type="entry name" value="GroES-like"/>
    <property type="match status" value="1"/>
</dbReference>
<evidence type="ECO:0000313" key="9">
    <source>
        <dbReference type="Proteomes" id="UP001143480"/>
    </source>
</evidence>
<keyword evidence="4" id="KW-0560">Oxidoreductase</keyword>
<dbReference type="GO" id="GO:0008270">
    <property type="term" value="F:zinc ion binding"/>
    <property type="evidence" value="ECO:0007669"/>
    <property type="project" value="InterPro"/>
</dbReference>
<dbReference type="Pfam" id="PF00107">
    <property type="entry name" value="ADH_zinc_N"/>
    <property type="match status" value="1"/>
</dbReference>
<comment type="similarity">
    <text evidence="5">Belongs to the zinc-containing alcohol dehydrogenase family.</text>
</comment>
<evidence type="ECO:0000259" key="6">
    <source>
        <dbReference type="Pfam" id="PF00107"/>
    </source>
</evidence>
<keyword evidence="2 5" id="KW-0479">Metal-binding</keyword>
<dbReference type="Pfam" id="PF08240">
    <property type="entry name" value="ADH_N"/>
    <property type="match status" value="1"/>
</dbReference>
<protein>
    <submittedName>
        <fullName evidence="8">Alcohol dehydrogenase</fullName>
    </submittedName>
</protein>
<dbReference type="GO" id="GO:0016491">
    <property type="term" value="F:oxidoreductase activity"/>
    <property type="evidence" value="ECO:0007669"/>
    <property type="project" value="UniProtKB-KW"/>
</dbReference>
<reference evidence="8" key="1">
    <citation type="journal article" date="2014" name="Int. J. Syst. Evol. Microbiol.">
        <title>Complete genome sequence of Corynebacterium casei LMG S-19264T (=DSM 44701T), isolated from a smear-ripened cheese.</title>
        <authorList>
            <consortium name="US DOE Joint Genome Institute (JGI-PGF)"/>
            <person name="Walter F."/>
            <person name="Albersmeier A."/>
            <person name="Kalinowski J."/>
            <person name="Ruckert C."/>
        </authorList>
    </citation>
    <scope>NUCLEOTIDE SEQUENCE</scope>
    <source>
        <strain evidence="8">VKM Ac-1321</strain>
    </source>
</reference>
<dbReference type="PANTHER" id="PTHR43401">
    <property type="entry name" value="L-THREONINE 3-DEHYDROGENASE"/>
    <property type="match status" value="1"/>
</dbReference>
<dbReference type="SUPFAM" id="SSF51735">
    <property type="entry name" value="NAD(P)-binding Rossmann-fold domains"/>
    <property type="match status" value="1"/>
</dbReference>
<evidence type="ECO:0000256" key="4">
    <source>
        <dbReference type="ARBA" id="ARBA00023002"/>
    </source>
</evidence>
<gene>
    <name evidence="8" type="ORF">GCM10017581_009390</name>
</gene>
<dbReference type="AlphaFoldDB" id="A0A9W6KGS0"/>
<dbReference type="InterPro" id="IPR013154">
    <property type="entry name" value="ADH-like_N"/>
</dbReference>
<dbReference type="InterPro" id="IPR036291">
    <property type="entry name" value="NAD(P)-bd_dom_sf"/>
</dbReference>
<dbReference type="InterPro" id="IPR050129">
    <property type="entry name" value="Zn_alcohol_dh"/>
</dbReference>
<accession>A0A9W6KGS0</accession>
<feature type="domain" description="Alcohol dehydrogenase-like C-terminal" evidence="6">
    <location>
        <begin position="173"/>
        <end position="294"/>
    </location>
</feature>
<evidence type="ECO:0000256" key="2">
    <source>
        <dbReference type="ARBA" id="ARBA00022723"/>
    </source>
</evidence>
<organism evidence="8 9">
    <name type="scientific">Dactylosporangium matsuzakiense</name>
    <dbReference type="NCBI Taxonomy" id="53360"/>
    <lineage>
        <taxon>Bacteria</taxon>
        <taxon>Bacillati</taxon>
        <taxon>Actinomycetota</taxon>
        <taxon>Actinomycetes</taxon>
        <taxon>Micromonosporales</taxon>
        <taxon>Micromonosporaceae</taxon>
        <taxon>Dactylosporangium</taxon>
    </lineage>
</organism>
<proteinExistence type="inferred from homology"/>
<sequence>MKALVLQEDRGLSLVERPRPVCAAPDDVIVRIAQAGICGTDRGVLLGKFQAEAGVVMGHEAVGEVVETGAGVTTLKQGDRVIINPTLYCGLCHWCRRGALNFCLNKTGNEIGIDRDGAFAGFMRLEERFLHVVPEGMTDDQAVLAEPIACVLNNLEAAAVRPDDEVAVLGGGPIGTLVALVADHFGASVRVVETDPYRRATAQQFLATVPGCTARVEEPGAIAARSASLVVDSVGSLTAEAWELAANLGRIVVMGFNDRATWTVRPLELLQRGLRVIGAGDYNSQVFDRAVDLARRLPLSGLISHHVPIDRFTEALAAIGAAGNDHDEYTGMKVVIDLRAAA</sequence>